<keyword evidence="2" id="KW-1185">Reference proteome</keyword>
<name>I3YBM4_THIV6</name>
<dbReference type="NCBIfam" id="TIGR02281">
    <property type="entry name" value="clan_AA_DTGA"/>
    <property type="match status" value="1"/>
</dbReference>
<dbReference type="eggNOG" id="COG3577">
    <property type="taxonomic scope" value="Bacteria"/>
</dbReference>
<dbReference type="HOGENOM" id="CLU_099411_1_0_6"/>
<accession>I3YBM4</accession>
<dbReference type="SUPFAM" id="SSF50630">
    <property type="entry name" value="Acid proteases"/>
    <property type="match status" value="1"/>
</dbReference>
<keyword evidence="1" id="KW-0645">Protease</keyword>
<gene>
    <name evidence="1" type="ordered locus">Thivi_2451</name>
</gene>
<dbReference type="GO" id="GO:0008233">
    <property type="term" value="F:peptidase activity"/>
    <property type="evidence" value="ECO:0007669"/>
    <property type="project" value="UniProtKB-KW"/>
</dbReference>
<dbReference type="STRING" id="765911.Thivi_2451"/>
<dbReference type="RefSeq" id="WP_014778837.1">
    <property type="nucleotide sequence ID" value="NC_018012.1"/>
</dbReference>
<dbReference type="Gene3D" id="2.40.70.10">
    <property type="entry name" value="Acid Proteases"/>
    <property type="match status" value="1"/>
</dbReference>
<dbReference type="EMBL" id="CP003154">
    <property type="protein sequence ID" value="AFL74392.1"/>
    <property type="molecule type" value="Genomic_DNA"/>
</dbReference>
<dbReference type="KEGG" id="tvi:Thivi_2451"/>
<dbReference type="Proteomes" id="UP000006062">
    <property type="component" value="Chromosome"/>
</dbReference>
<dbReference type="InterPro" id="IPR011969">
    <property type="entry name" value="Clan_AA_Asp_peptidase_C"/>
</dbReference>
<reference evidence="1 2" key="1">
    <citation type="submission" date="2012-06" db="EMBL/GenBank/DDBJ databases">
        <title>Complete sequence of Thiocystis violascens DSM 198.</title>
        <authorList>
            <consortium name="US DOE Joint Genome Institute"/>
            <person name="Lucas S."/>
            <person name="Han J."/>
            <person name="Lapidus A."/>
            <person name="Cheng J.-F."/>
            <person name="Goodwin L."/>
            <person name="Pitluck S."/>
            <person name="Peters L."/>
            <person name="Ovchinnikova G."/>
            <person name="Teshima H."/>
            <person name="Detter J.C."/>
            <person name="Han C."/>
            <person name="Tapia R."/>
            <person name="Land M."/>
            <person name="Hauser L."/>
            <person name="Kyrpides N."/>
            <person name="Ivanova N."/>
            <person name="Pagani I."/>
            <person name="Vogl K."/>
            <person name="Liu Z."/>
            <person name="Frigaard N.-U."/>
            <person name="Bryant D."/>
            <person name="Woyke T."/>
        </authorList>
    </citation>
    <scope>NUCLEOTIDE SEQUENCE [LARGE SCALE GENOMIC DNA]</scope>
    <source>
        <strain evidence="2">ATCC 17096 / DSM 198 / 6111</strain>
    </source>
</reference>
<dbReference type="InterPro" id="IPR021109">
    <property type="entry name" value="Peptidase_aspartic_dom_sf"/>
</dbReference>
<proteinExistence type="predicted"/>
<evidence type="ECO:0000313" key="2">
    <source>
        <dbReference type="Proteomes" id="UP000006062"/>
    </source>
</evidence>
<dbReference type="OrthoDB" id="185963at2"/>
<dbReference type="GO" id="GO:0006508">
    <property type="term" value="P:proteolysis"/>
    <property type="evidence" value="ECO:0007669"/>
    <property type="project" value="UniProtKB-KW"/>
</dbReference>
<keyword evidence="1" id="KW-0378">Hydrolase</keyword>
<dbReference type="Pfam" id="PF13975">
    <property type="entry name" value="gag-asp_proteas"/>
    <property type="match status" value="1"/>
</dbReference>
<dbReference type="InterPro" id="IPR034122">
    <property type="entry name" value="Retropepsin-like_bacterial"/>
</dbReference>
<dbReference type="AlphaFoldDB" id="I3YBM4"/>
<sequence length="185" mass="20154">MNRPWLTKRTWSTPLSWVNRHRGLSLLTVLGSLLVLVVSHTQRLGYPNPNPIADPGVSGLPQVVLKQNDVHQFVVGGRMNGERVEFLVDTGAAEVCMPYAVARRLNLPLSPGVISKTGNGNVQSWSAQLDSVDVGGLVASQVKATVLPNMQGEQVLLGMSYLRHMELVLAGGEMTLRPFVKPRPE</sequence>
<dbReference type="CDD" id="cd05483">
    <property type="entry name" value="retropepsin_like_bacteria"/>
    <property type="match status" value="1"/>
</dbReference>
<protein>
    <submittedName>
        <fullName evidence="1">Clan AA aspartic protease, TIGR02281 family</fullName>
    </submittedName>
</protein>
<evidence type="ECO:0000313" key="1">
    <source>
        <dbReference type="EMBL" id="AFL74392.1"/>
    </source>
</evidence>
<organism evidence="1 2">
    <name type="scientific">Thiocystis violascens (strain ATCC 17096 / DSM 198 / 6111)</name>
    <name type="common">Chromatium violascens</name>
    <dbReference type="NCBI Taxonomy" id="765911"/>
    <lineage>
        <taxon>Bacteria</taxon>
        <taxon>Pseudomonadati</taxon>
        <taxon>Pseudomonadota</taxon>
        <taxon>Gammaproteobacteria</taxon>
        <taxon>Chromatiales</taxon>
        <taxon>Chromatiaceae</taxon>
        <taxon>Thiocystis</taxon>
    </lineage>
</organism>